<dbReference type="EMBL" id="MU129056">
    <property type="protein sequence ID" value="KAF9508551.1"/>
    <property type="molecule type" value="Genomic_DNA"/>
</dbReference>
<dbReference type="Proteomes" id="UP000886523">
    <property type="component" value="Unassembled WGS sequence"/>
</dbReference>
<keyword evidence="3" id="KW-1185">Reference proteome</keyword>
<feature type="signal peptide" evidence="1">
    <location>
        <begin position="1"/>
        <end position="20"/>
    </location>
</feature>
<evidence type="ECO:0000313" key="3">
    <source>
        <dbReference type="Proteomes" id="UP000886523"/>
    </source>
</evidence>
<protein>
    <submittedName>
        <fullName evidence="2">Uncharacterized protein</fullName>
    </submittedName>
</protein>
<comment type="caution">
    <text evidence="2">The sequence shown here is derived from an EMBL/GenBank/DDBJ whole genome shotgun (WGS) entry which is preliminary data.</text>
</comment>
<gene>
    <name evidence="2" type="ORF">BS47DRAFT_1365877</name>
</gene>
<sequence length="230" mass="25551">MLRRAPAWHFLLTGPIALLGQSGHLGYCRDRRFAPTRTLILLESDSQLPTNCQNWGPIKSSWLLGHSLFIITNLIVPVSWHSIAFPWRFDSQDAHKLHQATKLQLPRKLRPISSPAFEHLKFSAQTYPGASQENSEHKCTDDQLVGARCSGLLSMATGGSLQFQSPRVSLGPGVLEDDQDLCLEANALDDGPLLVEEATCFPLLESLRPVYVYALLHPKNLLLISFMGTL</sequence>
<evidence type="ECO:0000256" key="1">
    <source>
        <dbReference type="SAM" id="SignalP"/>
    </source>
</evidence>
<keyword evidence="1" id="KW-0732">Signal</keyword>
<reference evidence="2" key="1">
    <citation type="journal article" date="2020" name="Nat. Commun.">
        <title>Large-scale genome sequencing of mycorrhizal fungi provides insights into the early evolution of symbiotic traits.</title>
        <authorList>
            <person name="Miyauchi S."/>
            <person name="Kiss E."/>
            <person name="Kuo A."/>
            <person name="Drula E."/>
            <person name="Kohler A."/>
            <person name="Sanchez-Garcia M."/>
            <person name="Morin E."/>
            <person name="Andreopoulos B."/>
            <person name="Barry K.W."/>
            <person name="Bonito G."/>
            <person name="Buee M."/>
            <person name="Carver A."/>
            <person name="Chen C."/>
            <person name="Cichocki N."/>
            <person name="Clum A."/>
            <person name="Culley D."/>
            <person name="Crous P.W."/>
            <person name="Fauchery L."/>
            <person name="Girlanda M."/>
            <person name="Hayes R.D."/>
            <person name="Keri Z."/>
            <person name="LaButti K."/>
            <person name="Lipzen A."/>
            <person name="Lombard V."/>
            <person name="Magnuson J."/>
            <person name="Maillard F."/>
            <person name="Murat C."/>
            <person name="Nolan M."/>
            <person name="Ohm R.A."/>
            <person name="Pangilinan J."/>
            <person name="Pereira M.F."/>
            <person name="Perotto S."/>
            <person name="Peter M."/>
            <person name="Pfister S."/>
            <person name="Riley R."/>
            <person name="Sitrit Y."/>
            <person name="Stielow J.B."/>
            <person name="Szollosi G."/>
            <person name="Zifcakova L."/>
            <person name="Stursova M."/>
            <person name="Spatafora J.W."/>
            <person name="Tedersoo L."/>
            <person name="Vaario L.M."/>
            <person name="Yamada A."/>
            <person name="Yan M."/>
            <person name="Wang P."/>
            <person name="Xu J."/>
            <person name="Bruns T."/>
            <person name="Baldrian P."/>
            <person name="Vilgalys R."/>
            <person name="Dunand C."/>
            <person name="Henrissat B."/>
            <person name="Grigoriev I.V."/>
            <person name="Hibbett D."/>
            <person name="Nagy L.G."/>
            <person name="Martin F.M."/>
        </authorList>
    </citation>
    <scope>NUCLEOTIDE SEQUENCE</scope>
    <source>
        <strain evidence="2">UP504</strain>
    </source>
</reference>
<dbReference type="AlphaFoldDB" id="A0A9P6DN23"/>
<feature type="chain" id="PRO_5040370822" evidence="1">
    <location>
        <begin position="21"/>
        <end position="230"/>
    </location>
</feature>
<organism evidence="2 3">
    <name type="scientific">Hydnum rufescens UP504</name>
    <dbReference type="NCBI Taxonomy" id="1448309"/>
    <lineage>
        <taxon>Eukaryota</taxon>
        <taxon>Fungi</taxon>
        <taxon>Dikarya</taxon>
        <taxon>Basidiomycota</taxon>
        <taxon>Agaricomycotina</taxon>
        <taxon>Agaricomycetes</taxon>
        <taxon>Cantharellales</taxon>
        <taxon>Hydnaceae</taxon>
        <taxon>Hydnum</taxon>
    </lineage>
</organism>
<proteinExistence type="predicted"/>
<name>A0A9P6DN23_9AGAM</name>
<accession>A0A9P6DN23</accession>
<evidence type="ECO:0000313" key="2">
    <source>
        <dbReference type="EMBL" id="KAF9508551.1"/>
    </source>
</evidence>